<sequence>MIIFLSSGLLCLLIATVGIQAQQTPSINDLNAECLGNVIRLSVAHLFEEVDAVFNDTQIINLTPGLATRCGFSFKFDPMGNAMFFCFSSKLLFPKHGNPKHCSVCLNFKWTVCLSVSLHLQPIM</sequence>
<reference evidence="2" key="2">
    <citation type="submission" date="2014-03" db="EMBL/GenBank/DDBJ databases">
        <authorList>
            <person name="Genoscope - CEA"/>
        </authorList>
    </citation>
    <scope>NUCLEOTIDE SEQUENCE</scope>
</reference>
<dbReference type="Proteomes" id="UP000193380">
    <property type="component" value="Unassembled WGS sequence"/>
</dbReference>
<gene>
    <name evidence="2" type="ORF">GSONMT00042972001</name>
</gene>
<feature type="signal peptide" evidence="1">
    <location>
        <begin position="1"/>
        <end position="21"/>
    </location>
</feature>
<dbReference type="STRING" id="8022.A0A060YEA6"/>
<evidence type="ECO:0000313" key="2">
    <source>
        <dbReference type="EMBL" id="CDQ89847.1"/>
    </source>
</evidence>
<name>A0A060YEA6_ONCMY</name>
<dbReference type="EMBL" id="FR909889">
    <property type="protein sequence ID" value="CDQ89847.1"/>
    <property type="molecule type" value="Genomic_DNA"/>
</dbReference>
<accession>A0A060YEA6</accession>
<dbReference type="PaxDb" id="8022-A0A060YEA6"/>
<evidence type="ECO:0000313" key="3">
    <source>
        <dbReference type="Proteomes" id="UP000193380"/>
    </source>
</evidence>
<dbReference type="AlphaFoldDB" id="A0A060YEA6"/>
<evidence type="ECO:0008006" key="4">
    <source>
        <dbReference type="Google" id="ProtNLM"/>
    </source>
</evidence>
<evidence type="ECO:0000256" key="1">
    <source>
        <dbReference type="SAM" id="SignalP"/>
    </source>
</evidence>
<organism evidence="2 3">
    <name type="scientific">Oncorhynchus mykiss</name>
    <name type="common">Rainbow trout</name>
    <name type="synonym">Salmo gairdneri</name>
    <dbReference type="NCBI Taxonomy" id="8022"/>
    <lineage>
        <taxon>Eukaryota</taxon>
        <taxon>Metazoa</taxon>
        <taxon>Chordata</taxon>
        <taxon>Craniata</taxon>
        <taxon>Vertebrata</taxon>
        <taxon>Euteleostomi</taxon>
        <taxon>Actinopterygii</taxon>
        <taxon>Neopterygii</taxon>
        <taxon>Teleostei</taxon>
        <taxon>Protacanthopterygii</taxon>
        <taxon>Salmoniformes</taxon>
        <taxon>Salmonidae</taxon>
        <taxon>Salmoninae</taxon>
        <taxon>Oncorhynchus</taxon>
    </lineage>
</organism>
<reference evidence="2" key="1">
    <citation type="journal article" date="2014" name="Nat. Commun.">
        <title>The rainbow trout genome provides novel insights into evolution after whole-genome duplication in vertebrates.</title>
        <authorList>
            <person name="Berthelot C."/>
            <person name="Brunet F."/>
            <person name="Chalopin D."/>
            <person name="Juanchich A."/>
            <person name="Bernard M."/>
            <person name="Noel B."/>
            <person name="Bento P."/>
            <person name="Da Silva C."/>
            <person name="Labadie K."/>
            <person name="Alberti A."/>
            <person name="Aury J.M."/>
            <person name="Louis A."/>
            <person name="Dehais P."/>
            <person name="Bardou P."/>
            <person name="Montfort J."/>
            <person name="Klopp C."/>
            <person name="Cabau C."/>
            <person name="Gaspin C."/>
            <person name="Thorgaard G.H."/>
            <person name="Boussaha M."/>
            <person name="Quillet E."/>
            <person name="Guyomard R."/>
            <person name="Galiana D."/>
            <person name="Bobe J."/>
            <person name="Volff J.N."/>
            <person name="Genet C."/>
            <person name="Wincker P."/>
            <person name="Jaillon O."/>
            <person name="Roest Crollius H."/>
            <person name="Guiguen Y."/>
        </authorList>
    </citation>
    <scope>NUCLEOTIDE SEQUENCE [LARGE SCALE GENOMIC DNA]</scope>
</reference>
<proteinExistence type="predicted"/>
<keyword evidence="1" id="KW-0732">Signal</keyword>
<feature type="chain" id="PRO_5001596948" description="ZP domain-containing protein" evidence="1">
    <location>
        <begin position="22"/>
        <end position="124"/>
    </location>
</feature>
<protein>
    <recommendedName>
        <fullName evidence="4">ZP domain-containing protein</fullName>
    </recommendedName>
</protein>